<proteinExistence type="predicted"/>
<feature type="transmembrane region" description="Helical" evidence="1">
    <location>
        <begin position="112"/>
        <end position="130"/>
    </location>
</feature>
<protein>
    <submittedName>
        <fullName evidence="2">Uncharacterized protein</fullName>
    </submittedName>
</protein>
<dbReference type="RefSeq" id="WP_156718547.1">
    <property type="nucleotide sequence ID" value="NZ_CACRUN010000015.1"/>
</dbReference>
<accession>A0A6N3CL02</accession>
<dbReference type="EMBL" id="CACRUN010000015">
    <property type="protein sequence ID" value="VYU16184.1"/>
    <property type="molecule type" value="Genomic_DNA"/>
</dbReference>
<evidence type="ECO:0000256" key="1">
    <source>
        <dbReference type="SAM" id="Phobius"/>
    </source>
</evidence>
<gene>
    <name evidence="2" type="ORF">VALFYP47_01529</name>
</gene>
<keyword evidence="1" id="KW-0812">Transmembrane</keyword>
<dbReference type="AlphaFoldDB" id="A0A6N3CL02"/>
<keyword evidence="1" id="KW-1133">Transmembrane helix</keyword>
<reference evidence="2" key="1">
    <citation type="submission" date="2019-11" db="EMBL/GenBank/DDBJ databases">
        <authorList>
            <person name="Feng L."/>
        </authorList>
    </citation>
    <scope>NUCLEOTIDE SEQUENCE</scope>
    <source>
        <strain evidence="2">VatypicaLFYP47</strain>
    </source>
</reference>
<feature type="transmembrane region" description="Helical" evidence="1">
    <location>
        <begin position="142"/>
        <end position="160"/>
    </location>
</feature>
<keyword evidence="1" id="KW-0472">Membrane</keyword>
<name>A0A6N3CL02_9FIRM</name>
<sequence length="206" mass="24283">MYHKIINQKVKYILSELEAKCINIIDNNAITNQIFIKITNIVSKELLVRTDSILTDLLYDLQDKALQDPVFKDISIRNRFRSLNLVECILDQYKFNVDNFEYNKAKSNRSSFIIGIGVFVVSCLIFAFFYGFEKLIFSPTPIVILLLVSSIMTILAYYINNSKNNKRRIKRALNQYFNVIEKDLDKWFEQAESYYIKRVNEFKLTI</sequence>
<evidence type="ECO:0000313" key="2">
    <source>
        <dbReference type="EMBL" id="VYU16184.1"/>
    </source>
</evidence>
<organism evidence="2">
    <name type="scientific">Veillonella atypica</name>
    <dbReference type="NCBI Taxonomy" id="39777"/>
    <lineage>
        <taxon>Bacteria</taxon>
        <taxon>Bacillati</taxon>
        <taxon>Bacillota</taxon>
        <taxon>Negativicutes</taxon>
        <taxon>Veillonellales</taxon>
        <taxon>Veillonellaceae</taxon>
        <taxon>Veillonella</taxon>
    </lineage>
</organism>